<dbReference type="InterPro" id="IPR009057">
    <property type="entry name" value="Homeodomain-like_sf"/>
</dbReference>
<dbReference type="RefSeq" id="XP_062647998.1">
    <property type="nucleotide sequence ID" value="XM_062788792.1"/>
</dbReference>
<name>A0AAN6U0R2_9PEZI</name>
<dbReference type="Gene3D" id="1.10.10.60">
    <property type="entry name" value="Homeodomain-like"/>
    <property type="match status" value="1"/>
</dbReference>
<accession>A0AAN6U0R2</accession>
<organism evidence="5 6">
    <name type="scientific">Parathielavia appendiculata</name>
    <dbReference type="NCBI Taxonomy" id="2587402"/>
    <lineage>
        <taxon>Eukaryota</taxon>
        <taxon>Fungi</taxon>
        <taxon>Dikarya</taxon>
        <taxon>Ascomycota</taxon>
        <taxon>Pezizomycotina</taxon>
        <taxon>Sordariomycetes</taxon>
        <taxon>Sordariomycetidae</taxon>
        <taxon>Sordariales</taxon>
        <taxon>Chaetomiaceae</taxon>
        <taxon>Parathielavia</taxon>
    </lineage>
</organism>
<sequence>MSDSFPENRVLLAINAIRSTPRLSIRRAAEIYNVPKSTIADRMKGKIAKSDSYHGRSNLTKIEEEAIEDHLARWVLTEAALGVPPTYAQIREFASRIL</sequence>
<feature type="domain" description="HTH psq-type" evidence="4">
    <location>
        <begin position="12"/>
        <end position="49"/>
    </location>
</feature>
<dbReference type="SUPFAM" id="SSF46689">
    <property type="entry name" value="Homeodomain-like"/>
    <property type="match status" value="1"/>
</dbReference>
<keyword evidence="2" id="KW-0539">Nucleus</keyword>
<evidence type="ECO:0000259" key="4">
    <source>
        <dbReference type="Pfam" id="PF05225"/>
    </source>
</evidence>
<reference evidence="5" key="2">
    <citation type="submission" date="2023-05" db="EMBL/GenBank/DDBJ databases">
        <authorList>
            <consortium name="Lawrence Berkeley National Laboratory"/>
            <person name="Steindorff A."/>
            <person name="Hensen N."/>
            <person name="Bonometti L."/>
            <person name="Westerberg I."/>
            <person name="Brannstrom I.O."/>
            <person name="Guillou S."/>
            <person name="Cros-Aarteil S."/>
            <person name="Calhoun S."/>
            <person name="Haridas S."/>
            <person name="Kuo A."/>
            <person name="Mondo S."/>
            <person name="Pangilinan J."/>
            <person name="Riley R."/>
            <person name="Labutti K."/>
            <person name="Andreopoulos B."/>
            <person name="Lipzen A."/>
            <person name="Chen C."/>
            <person name="Yanf M."/>
            <person name="Daum C."/>
            <person name="Ng V."/>
            <person name="Clum A."/>
            <person name="Ohm R."/>
            <person name="Martin F."/>
            <person name="Silar P."/>
            <person name="Natvig D."/>
            <person name="Lalanne C."/>
            <person name="Gautier V."/>
            <person name="Ament-Velasquez S.L."/>
            <person name="Kruys A."/>
            <person name="Hutchinson M.I."/>
            <person name="Powell A.J."/>
            <person name="Barry K."/>
            <person name="Miller A.N."/>
            <person name="Grigoriev I.V."/>
            <person name="Debuchy R."/>
            <person name="Gladieux P."/>
            <person name="Thoren M.H."/>
            <person name="Johannesson H."/>
        </authorList>
    </citation>
    <scope>NUCLEOTIDE SEQUENCE</scope>
    <source>
        <strain evidence="5">CBS 731.68</strain>
    </source>
</reference>
<dbReference type="GeneID" id="87825562"/>
<evidence type="ECO:0000313" key="6">
    <source>
        <dbReference type="Proteomes" id="UP001302602"/>
    </source>
</evidence>
<dbReference type="Pfam" id="PF03221">
    <property type="entry name" value="HTH_Tnp_Tc5"/>
    <property type="match status" value="1"/>
</dbReference>
<dbReference type="InterPro" id="IPR007889">
    <property type="entry name" value="HTH_Psq"/>
</dbReference>
<dbReference type="InterPro" id="IPR006600">
    <property type="entry name" value="HTH_CenpB_DNA-bd_dom"/>
</dbReference>
<proteinExistence type="predicted"/>
<evidence type="ECO:0000256" key="2">
    <source>
        <dbReference type="ARBA" id="ARBA00023242"/>
    </source>
</evidence>
<dbReference type="GO" id="GO:0003677">
    <property type="term" value="F:DNA binding"/>
    <property type="evidence" value="ECO:0007669"/>
    <property type="project" value="UniProtKB-KW"/>
</dbReference>
<evidence type="ECO:0000313" key="5">
    <source>
        <dbReference type="EMBL" id="KAK4124227.1"/>
    </source>
</evidence>
<gene>
    <name evidence="5" type="ORF">N657DRAFT_571152</name>
</gene>
<comment type="caution">
    <text evidence="5">The sequence shown here is derived from an EMBL/GenBank/DDBJ whole genome shotgun (WGS) entry which is preliminary data.</text>
</comment>
<evidence type="ECO:0000259" key="3">
    <source>
        <dbReference type="Pfam" id="PF03221"/>
    </source>
</evidence>
<reference evidence="5" key="1">
    <citation type="journal article" date="2023" name="Mol. Phylogenet. Evol.">
        <title>Genome-scale phylogeny and comparative genomics of the fungal order Sordariales.</title>
        <authorList>
            <person name="Hensen N."/>
            <person name="Bonometti L."/>
            <person name="Westerberg I."/>
            <person name="Brannstrom I.O."/>
            <person name="Guillou S."/>
            <person name="Cros-Aarteil S."/>
            <person name="Calhoun S."/>
            <person name="Haridas S."/>
            <person name="Kuo A."/>
            <person name="Mondo S."/>
            <person name="Pangilinan J."/>
            <person name="Riley R."/>
            <person name="LaButti K."/>
            <person name="Andreopoulos B."/>
            <person name="Lipzen A."/>
            <person name="Chen C."/>
            <person name="Yan M."/>
            <person name="Daum C."/>
            <person name="Ng V."/>
            <person name="Clum A."/>
            <person name="Steindorff A."/>
            <person name="Ohm R.A."/>
            <person name="Martin F."/>
            <person name="Silar P."/>
            <person name="Natvig D.O."/>
            <person name="Lalanne C."/>
            <person name="Gautier V."/>
            <person name="Ament-Velasquez S.L."/>
            <person name="Kruys A."/>
            <person name="Hutchinson M.I."/>
            <person name="Powell A.J."/>
            <person name="Barry K."/>
            <person name="Miller A.N."/>
            <person name="Grigoriev I.V."/>
            <person name="Debuchy R."/>
            <person name="Gladieux P."/>
            <person name="Hiltunen Thoren M."/>
            <person name="Johannesson H."/>
        </authorList>
    </citation>
    <scope>NUCLEOTIDE SEQUENCE</scope>
    <source>
        <strain evidence="5">CBS 731.68</strain>
    </source>
</reference>
<evidence type="ECO:0008006" key="7">
    <source>
        <dbReference type="Google" id="ProtNLM"/>
    </source>
</evidence>
<keyword evidence="6" id="KW-1185">Reference proteome</keyword>
<keyword evidence="1" id="KW-0238">DNA-binding</keyword>
<feature type="domain" description="HTH CENPB-type" evidence="3">
    <location>
        <begin position="66"/>
        <end position="97"/>
    </location>
</feature>
<dbReference type="AlphaFoldDB" id="A0AAN6U0R2"/>
<protein>
    <recommendedName>
        <fullName evidence="7">HTH psq-type domain-containing protein</fullName>
    </recommendedName>
</protein>
<dbReference type="Proteomes" id="UP001302602">
    <property type="component" value="Unassembled WGS sequence"/>
</dbReference>
<dbReference type="EMBL" id="MU853227">
    <property type="protein sequence ID" value="KAK4124227.1"/>
    <property type="molecule type" value="Genomic_DNA"/>
</dbReference>
<evidence type="ECO:0000256" key="1">
    <source>
        <dbReference type="ARBA" id="ARBA00023125"/>
    </source>
</evidence>
<dbReference type="Pfam" id="PF05225">
    <property type="entry name" value="HTH_psq"/>
    <property type="match status" value="1"/>
</dbReference>